<keyword evidence="4" id="KW-1185">Reference proteome</keyword>
<proteinExistence type="predicted"/>
<dbReference type="EMBL" id="JAAKYA010000012">
    <property type="protein sequence ID" value="NGO38138.1"/>
    <property type="molecule type" value="Genomic_DNA"/>
</dbReference>
<name>A0A6M1RDE8_9BACT</name>
<dbReference type="InterPro" id="IPR008988">
    <property type="entry name" value="Transcriptional_repressor_C"/>
</dbReference>
<evidence type="ECO:0000313" key="3">
    <source>
        <dbReference type="EMBL" id="NGO38138.1"/>
    </source>
</evidence>
<dbReference type="InterPro" id="IPR052713">
    <property type="entry name" value="FeoA"/>
</dbReference>
<dbReference type="GO" id="GO:0046914">
    <property type="term" value="F:transition metal ion binding"/>
    <property type="evidence" value="ECO:0007669"/>
    <property type="project" value="InterPro"/>
</dbReference>
<evidence type="ECO:0000313" key="4">
    <source>
        <dbReference type="Proteomes" id="UP000477311"/>
    </source>
</evidence>
<gene>
    <name evidence="3" type="ORF">G4L39_01845</name>
</gene>
<dbReference type="PANTHER" id="PTHR42954:SF2">
    <property type="entry name" value="FE(2+) TRANSPORT PROTEIN A"/>
    <property type="match status" value="1"/>
</dbReference>
<evidence type="ECO:0000256" key="1">
    <source>
        <dbReference type="ARBA" id="ARBA00023004"/>
    </source>
</evidence>
<evidence type="ECO:0000259" key="2">
    <source>
        <dbReference type="SMART" id="SM00899"/>
    </source>
</evidence>
<dbReference type="InterPro" id="IPR007167">
    <property type="entry name" value="Fe-transptr_FeoA-like"/>
</dbReference>
<sequence length="82" mass="8845">MVETLPSLVSLPPGSCAVVAEIRLPPAEARRLMELGLVPGTPVEVVRYALLQDPVEIRVRGSCLSLPRQEAEAIRVRLSDGT</sequence>
<keyword evidence="1" id="KW-0408">Iron</keyword>
<organism evidence="3 4">
    <name type="scientific">Limisphaera ngatamarikiensis</name>
    <dbReference type="NCBI Taxonomy" id="1324935"/>
    <lineage>
        <taxon>Bacteria</taxon>
        <taxon>Pseudomonadati</taxon>
        <taxon>Verrucomicrobiota</taxon>
        <taxon>Verrucomicrobiia</taxon>
        <taxon>Limisphaerales</taxon>
        <taxon>Limisphaeraceae</taxon>
        <taxon>Limisphaera</taxon>
    </lineage>
</organism>
<dbReference type="AlphaFoldDB" id="A0A6M1RDE8"/>
<feature type="domain" description="Ferrous iron transporter FeoA-like" evidence="2">
    <location>
        <begin position="6"/>
        <end position="78"/>
    </location>
</feature>
<comment type="caution">
    <text evidence="3">The sequence shown here is derived from an EMBL/GenBank/DDBJ whole genome shotgun (WGS) entry which is preliminary data.</text>
</comment>
<dbReference type="Pfam" id="PF04023">
    <property type="entry name" value="FeoA"/>
    <property type="match status" value="1"/>
</dbReference>
<dbReference type="SUPFAM" id="SSF50037">
    <property type="entry name" value="C-terminal domain of transcriptional repressors"/>
    <property type="match status" value="1"/>
</dbReference>
<dbReference type="RefSeq" id="WP_165105466.1">
    <property type="nucleotide sequence ID" value="NZ_JAAKYA010000012.1"/>
</dbReference>
<dbReference type="Gene3D" id="2.30.30.90">
    <property type="match status" value="1"/>
</dbReference>
<accession>A0A6M1RDE8</accession>
<protein>
    <submittedName>
        <fullName evidence="3">Ferrous iron transport protein A</fullName>
    </submittedName>
</protein>
<reference evidence="3 4" key="1">
    <citation type="submission" date="2020-02" db="EMBL/GenBank/DDBJ databases">
        <title>Draft genome sequence of Limisphaera ngatamarikiensis NGM72.4T, a thermophilic Verrucomicrobia grouped in subdivision 3.</title>
        <authorList>
            <person name="Carere C.R."/>
            <person name="Steen J."/>
            <person name="Hugenholtz P."/>
            <person name="Stott M.B."/>
        </authorList>
    </citation>
    <scope>NUCLEOTIDE SEQUENCE [LARGE SCALE GENOMIC DNA]</scope>
    <source>
        <strain evidence="3 4">NGM72.4</strain>
    </source>
</reference>
<dbReference type="Proteomes" id="UP000477311">
    <property type="component" value="Unassembled WGS sequence"/>
</dbReference>
<dbReference type="InterPro" id="IPR038157">
    <property type="entry name" value="FeoA_core_dom"/>
</dbReference>
<dbReference type="PANTHER" id="PTHR42954">
    <property type="entry name" value="FE(2+) TRANSPORT PROTEIN A"/>
    <property type="match status" value="1"/>
</dbReference>
<dbReference type="SMART" id="SM00899">
    <property type="entry name" value="FeoA"/>
    <property type="match status" value="1"/>
</dbReference>